<evidence type="ECO:0000256" key="7">
    <source>
        <dbReference type="ARBA" id="ARBA00023186"/>
    </source>
</evidence>
<dbReference type="CDD" id="cd20267">
    <property type="entry name" value="Complex1_LYR_LYRM7"/>
    <property type="match status" value="1"/>
</dbReference>
<feature type="region of interest" description="Disordered" evidence="9">
    <location>
        <begin position="83"/>
        <end position="109"/>
    </location>
</feature>
<keyword evidence="5" id="KW-0809">Transit peptide</keyword>
<sequence>MSALHAYRALLRASQVAFQGDSRLLLVSHREIRTQFERNLDGNSAGEKDEKIKHAFEVAKFLKQNVVQAEKVDGEEKFKLQLRDETERGDNESIKTPLKGRVGKFEKCS</sequence>
<comment type="subunit">
    <text evidence="3">Interacts with RIP1.</text>
</comment>
<evidence type="ECO:0000313" key="10">
    <source>
        <dbReference type="EMBL" id="KAK6357822.1"/>
    </source>
</evidence>
<dbReference type="AlphaFoldDB" id="A0AAV9V791"/>
<feature type="compositionally biased region" description="Basic and acidic residues" evidence="9">
    <location>
        <begin position="83"/>
        <end position="93"/>
    </location>
</feature>
<dbReference type="GO" id="GO:0034551">
    <property type="term" value="P:mitochondrial respiratory chain complex III assembly"/>
    <property type="evidence" value="ECO:0007669"/>
    <property type="project" value="InterPro"/>
</dbReference>
<dbReference type="GO" id="GO:0044183">
    <property type="term" value="F:protein folding chaperone"/>
    <property type="evidence" value="ECO:0007669"/>
    <property type="project" value="TreeGrafter"/>
</dbReference>
<evidence type="ECO:0000256" key="6">
    <source>
        <dbReference type="ARBA" id="ARBA00023128"/>
    </source>
</evidence>
<evidence type="ECO:0000256" key="4">
    <source>
        <dbReference type="ARBA" id="ARBA00015108"/>
    </source>
</evidence>
<comment type="similarity">
    <text evidence="2">Belongs to the complex I LYR family. MZM1 subfamily.</text>
</comment>
<proteinExistence type="inferred from homology"/>
<organism evidence="10 11">
    <name type="scientific">Orbilia blumenaviensis</name>
    <dbReference type="NCBI Taxonomy" id="1796055"/>
    <lineage>
        <taxon>Eukaryota</taxon>
        <taxon>Fungi</taxon>
        <taxon>Dikarya</taxon>
        <taxon>Ascomycota</taxon>
        <taxon>Pezizomycotina</taxon>
        <taxon>Orbiliomycetes</taxon>
        <taxon>Orbiliales</taxon>
        <taxon>Orbiliaceae</taxon>
        <taxon>Orbilia</taxon>
    </lineage>
</organism>
<comment type="subcellular location">
    <subcellularLocation>
        <location evidence="1">Mitochondrion matrix</location>
    </subcellularLocation>
</comment>
<reference evidence="10 11" key="1">
    <citation type="submission" date="2019-10" db="EMBL/GenBank/DDBJ databases">
        <authorList>
            <person name="Palmer J.M."/>
        </authorList>
    </citation>
    <scope>NUCLEOTIDE SEQUENCE [LARGE SCALE GENOMIC DNA]</scope>
    <source>
        <strain evidence="10 11">TWF730</strain>
    </source>
</reference>
<comment type="caution">
    <text evidence="10">The sequence shown here is derived from an EMBL/GenBank/DDBJ whole genome shotgun (WGS) entry which is preliminary data.</text>
</comment>
<comment type="function">
    <text evidence="8">Assembly factor required for Rieske Fe-S protein RIP1 incorporation into the cytochrome b-c1 (CIII) complex. Functions as a chaperone, binding to this subunit within the mitochondrial matrix and stabilizing it prior to its translocation and insertion into the late CIII dimeric intermediate within the mitochondrial inner membrane. Modulates the mitochondrial matrix zinc pool.</text>
</comment>
<dbReference type="EMBL" id="JAVHNS010000004">
    <property type="protein sequence ID" value="KAK6357822.1"/>
    <property type="molecule type" value="Genomic_DNA"/>
</dbReference>
<dbReference type="GO" id="GO:0005759">
    <property type="term" value="C:mitochondrial matrix"/>
    <property type="evidence" value="ECO:0007669"/>
    <property type="project" value="UniProtKB-SubCell"/>
</dbReference>
<evidence type="ECO:0000313" key="11">
    <source>
        <dbReference type="Proteomes" id="UP001373714"/>
    </source>
</evidence>
<protein>
    <recommendedName>
        <fullName evidence="4">Mitochondrial zinc maintenance protein 1, mitochondrial</fullName>
    </recommendedName>
</protein>
<accession>A0AAV9V791</accession>
<evidence type="ECO:0000256" key="9">
    <source>
        <dbReference type="SAM" id="MobiDB-lite"/>
    </source>
</evidence>
<dbReference type="Proteomes" id="UP001373714">
    <property type="component" value="Unassembled WGS sequence"/>
</dbReference>
<dbReference type="InterPro" id="IPR045298">
    <property type="entry name" value="Complex1_LYR_LYRM7"/>
</dbReference>
<keyword evidence="11" id="KW-1185">Reference proteome</keyword>
<evidence type="ECO:0000256" key="8">
    <source>
        <dbReference type="ARBA" id="ARBA00025268"/>
    </source>
</evidence>
<keyword evidence="6" id="KW-0496">Mitochondrion</keyword>
<keyword evidence="7" id="KW-0143">Chaperone</keyword>
<gene>
    <name evidence="10" type="primary">MZM1</name>
    <name evidence="10" type="ORF">TWF730_007180</name>
</gene>
<evidence type="ECO:0000256" key="3">
    <source>
        <dbReference type="ARBA" id="ARBA00011589"/>
    </source>
</evidence>
<dbReference type="InterPro" id="IPR050435">
    <property type="entry name" value="MZM1/LYRM7"/>
</dbReference>
<evidence type="ECO:0000256" key="2">
    <source>
        <dbReference type="ARBA" id="ARBA00009949"/>
    </source>
</evidence>
<dbReference type="PANTHER" id="PTHR46749">
    <property type="entry name" value="COMPLEX III ASSEMBLY FACTOR LYRM7"/>
    <property type="match status" value="1"/>
</dbReference>
<evidence type="ECO:0000256" key="5">
    <source>
        <dbReference type="ARBA" id="ARBA00022946"/>
    </source>
</evidence>
<evidence type="ECO:0000256" key="1">
    <source>
        <dbReference type="ARBA" id="ARBA00004305"/>
    </source>
</evidence>
<dbReference type="PANTHER" id="PTHR46749:SF1">
    <property type="entry name" value="COMPLEX III ASSEMBLY FACTOR LYRM7"/>
    <property type="match status" value="1"/>
</dbReference>
<name>A0AAV9V791_9PEZI</name>